<protein>
    <submittedName>
        <fullName evidence="8">Uncharacterized protein</fullName>
    </submittedName>
</protein>
<comment type="similarity">
    <text evidence="6">Belongs to the VMA21 family.</text>
</comment>
<evidence type="ECO:0000313" key="9">
    <source>
        <dbReference type="Proteomes" id="UP000076798"/>
    </source>
</evidence>
<dbReference type="AlphaFoldDB" id="A0A166HSP1"/>
<evidence type="ECO:0000256" key="4">
    <source>
        <dbReference type="ARBA" id="ARBA00023136"/>
    </source>
</evidence>
<feature type="transmembrane region" description="Helical" evidence="6">
    <location>
        <begin position="20"/>
        <end position="40"/>
    </location>
</feature>
<dbReference type="EMBL" id="KV428010">
    <property type="protein sequence ID" value="KZT43049.1"/>
    <property type="molecule type" value="Genomic_DNA"/>
</dbReference>
<evidence type="ECO:0000256" key="3">
    <source>
        <dbReference type="ARBA" id="ARBA00022989"/>
    </source>
</evidence>
<dbReference type="GO" id="GO:0005789">
    <property type="term" value="C:endoplasmic reticulum membrane"/>
    <property type="evidence" value="ECO:0007669"/>
    <property type="project" value="UniProtKB-SubCell"/>
</dbReference>
<dbReference type="GO" id="GO:0012507">
    <property type="term" value="C:ER to Golgi transport vesicle membrane"/>
    <property type="evidence" value="ECO:0007669"/>
    <property type="project" value="UniProtKB-SubCell"/>
</dbReference>
<keyword evidence="5 6" id="KW-0968">Cytoplasmic vesicle</keyword>
<dbReference type="GO" id="GO:0070072">
    <property type="term" value="P:vacuolar proton-transporting V-type ATPase complex assembly"/>
    <property type="evidence" value="ECO:0007669"/>
    <property type="project" value="UniProtKB-UniRule"/>
</dbReference>
<evidence type="ECO:0000256" key="7">
    <source>
        <dbReference type="SAM" id="MobiDB-lite"/>
    </source>
</evidence>
<keyword evidence="1 6" id="KW-0812">Transmembrane</keyword>
<keyword evidence="2 6" id="KW-0256">Endoplasmic reticulum</keyword>
<dbReference type="STRING" id="1314776.A0A166HSP1"/>
<evidence type="ECO:0000256" key="1">
    <source>
        <dbReference type="ARBA" id="ARBA00022692"/>
    </source>
</evidence>
<dbReference type="OrthoDB" id="160405at2759"/>
<keyword evidence="3 6" id="KW-1133">Transmembrane helix</keyword>
<dbReference type="Proteomes" id="UP000076798">
    <property type="component" value="Unassembled WGS sequence"/>
</dbReference>
<dbReference type="PANTHER" id="PTHR31792:SF3">
    <property type="entry name" value="VACUOLAR ATPASE ASSEMBLY INTEGRAL MEMBRANE PROTEIN VMA21"/>
    <property type="match status" value="1"/>
</dbReference>
<dbReference type="HAMAP" id="MF_03058">
    <property type="entry name" value="VMA21"/>
    <property type="match status" value="1"/>
</dbReference>
<dbReference type="Pfam" id="PF09446">
    <property type="entry name" value="VMA21"/>
    <property type="match status" value="1"/>
</dbReference>
<dbReference type="InterPro" id="IPR019013">
    <property type="entry name" value="Vma21"/>
</dbReference>
<comment type="subcellular location">
    <subcellularLocation>
        <location evidence="6">Endoplasmic reticulum membrane</location>
        <topology evidence="6">Multi-pass membrane protein</topology>
    </subcellularLocation>
    <subcellularLocation>
        <location evidence="6">Endoplasmic reticulum-Golgi intermediate compartment membrane</location>
        <topology evidence="6">Multi-pass membrane protein</topology>
    </subcellularLocation>
    <subcellularLocation>
        <location evidence="6">Cytoplasmic vesicle</location>
        <location evidence="6">COPII-coated vesicle membrane</location>
        <topology evidence="6">Multi-pass membrane protein</topology>
    </subcellularLocation>
</comment>
<comment type="caution">
    <text evidence="6">Lacks conserved residue(s) required for the propagation of feature annotation.</text>
</comment>
<evidence type="ECO:0000256" key="6">
    <source>
        <dbReference type="HAMAP-Rule" id="MF_03058"/>
    </source>
</evidence>
<gene>
    <name evidence="8" type="ORF">SISSUDRAFT_1040951</name>
</gene>
<keyword evidence="4 6" id="KW-0472">Membrane</keyword>
<feature type="transmembrane region" description="Helical" evidence="6">
    <location>
        <begin position="52"/>
        <end position="71"/>
    </location>
</feature>
<evidence type="ECO:0000256" key="2">
    <source>
        <dbReference type="ARBA" id="ARBA00022824"/>
    </source>
</evidence>
<proteinExistence type="inferred from homology"/>
<name>A0A166HSP1_9AGAM</name>
<comment type="function">
    <text evidence="6">Required for the assembly of the V0 complex of the vacuolar ATPase (V-ATPase) in the endoplasmic reticulum.</text>
</comment>
<accession>A0A166HSP1</accession>
<organism evidence="8 9">
    <name type="scientific">Sistotremastrum suecicum HHB10207 ss-3</name>
    <dbReference type="NCBI Taxonomy" id="1314776"/>
    <lineage>
        <taxon>Eukaryota</taxon>
        <taxon>Fungi</taxon>
        <taxon>Dikarya</taxon>
        <taxon>Basidiomycota</taxon>
        <taxon>Agaricomycotina</taxon>
        <taxon>Agaricomycetes</taxon>
        <taxon>Sistotremastrales</taxon>
        <taxon>Sistotremastraceae</taxon>
        <taxon>Sistotremastrum</taxon>
    </lineage>
</organism>
<dbReference type="GO" id="GO:0033116">
    <property type="term" value="C:endoplasmic reticulum-Golgi intermediate compartment membrane"/>
    <property type="evidence" value="ECO:0007669"/>
    <property type="project" value="UniProtKB-SubCell"/>
</dbReference>
<reference evidence="8 9" key="1">
    <citation type="journal article" date="2016" name="Mol. Biol. Evol.">
        <title>Comparative Genomics of Early-Diverging Mushroom-Forming Fungi Provides Insights into the Origins of Lignocellulose Decay Capabilities.</title>
        <authorList>
            <person name="Nagy L.G."/>
            <person name="Riley R."/>
            <person name="Tritt A."/>
            <person name="Adam C."/>
            <person name="Daum C."/>
            <person name="Floudas D."/>
            <person name="Sun H."/>
            <person name="Yadav J.S."/>
            <person name="Pangilinan J."/>
            <person name="Larsson K.H."/>
            <person name="Matsuura K."/>
            <person name="Barry K."/>
            <person name="Labutti K."/>
            <person name="Kuo R."/>
            <person name="Ohm R.A."/>
            <person name="Bhattacharya S.S."/>
            <person name="Shirouzu T."/>
            <person name="Yoshinaga Y."/>
            <person name="Martin F.M."/>
            <person name="Grigoriev I.V."/>
            <person name="Hibbett D.S."/>
        </authorList>
    </citation>
    <scope>NUCLEOTIDE SEQUENCE [LARGE SCALE GENOMIC DNA]</scope>
    <source>
        <strain evidence="8 9">HHB10207 ss-3</strain>
    </source>
</reference>
<feature type="region of interest" description="Disordered" evidence="7">
    <location>
        <begin position="75"/>
        <end position="96"/>
    </location>
</feature>
<evidence type="ECO:0000256" key="5">
    <source>
        <dbReference type="ARBA" id="ARBA00023329"/>
    </source>
</evidence>
<evidence type="ECO:0000313" key="8">
    <source>
        <dbReference type="EMBL" id="KZT43049.1"/>
    </source>
</evidence>
<sequence>MSEQVAASKTAHEVVSNSVLFSLIFFSGAMALLPISTYFGSLNYIWPGNTTYAALSAVLAANIVLVGYIIIAARDDTSSREESQRAASKLESKKER</sequence>
<dbReference type="PANTHER" id="PTHR31792">
    <property type="entry name" value="VACUOLAR ATPASE ASSEMBLY INTEGRAL MEMBRANE PROTEIN VMA21"/>
    <property type="match status" value="1"/>
</dbReference>
<keyword evidence="9" id="KW-1185">Reference proteome</keyword>